<dbReference type="Proteomes" id="UP001301216">
    <property type="component" value="Unassembled WGS sequence"/>
</dbReference>
<accession>A0ABT3QT60</accession>
<dbReference type="EMBL" id="JAPHAV010000014">
    <property type="protein sequence ID" value="MCX2698793.1"/>
    <property type="molecule type" value="Genomic_DNA"/>
</dbReference>
<name>A0ABT3QT60_9HYPH</name>
<gene>
    <name evidence="2" type="ORF">OPR82_18910</name>
</gene>
<sequence length="324" mass="36072">MSNLPTIDVVIPSYNYARYLTACSNSVLSQTGVDLRLLIIDNASEDDSADLARDLAAHDTRVDLLLRSKNVGPHASFNAGIDWARSDYFLILCADDLLVPGALARAVSMLEQYPDIHLAHGAIEKISENEKPPHRLPHIGKGNWNICSGADFITFACKHAFNPVYGPTAVVRTSAQKEAGYYRPKLPHTDDLEMWLRLALLGGVASTDSVQAYVRVHSKNQSANVAGIMHWNNEFEDAFRSFFENEGMTFPQAARNFMAARDCLTKRAYWSALSSLVRGEKGAASLMACALKRHPSMAVMPPFDYLFQRRQRRSQFAHLKQIDA</sequence>
<protein>
    <submittedName>
        <fullName evidence="2">Glycosyltransferase family A protein</fullName>
    </submittedName>
</protein>
<feature type="domain" description="Glycosyltransferase 2-like" evidence="1">
    <location>
        <begin position="9"/>
        <end position="137"/>
    </location>
</feature>
<dbReference type="InterPro" id="IPR001173">
    <property type="entry name" value="Glyco_trans_2-like"/>
</dbReference>
<evidence type="ECO:0000313" key="2">
    <source>
        <dbReference type="EMBL" id="MCX2698793.1"/>
    </source>
</evidence>
<evidence type="ECO:0000259" key="1">
    <source>
        <dbReference type="Pfam" id="PF00535"/>
    </source>
</evidence>
<keyword evidence="3" id="KW-1185">Reference proteome</keyword>
<dbReference type="SUPFAM" id="SSF53448">
    <property type="entry name" value="Nucleotide-diphospho-sugar transferases"/>
    <property type="match status" value="1"/>
</dbReference>
<dbReference type="Gene3D" id="3.90.550.10">
    <property type="entry name" value="Spore Coat Polysaccharide Biosynthesis Protein SpsA, Chain A"/>
    <property type="match status" value="1"/>
</dbReference>
<dbReference type="CDD" id="cd00761">
    <property type="entry name" value="Glyco_tranf_GTA_type"/>
    <property type="match status" value="1"/>
</dbReference>
<dbReference type="Pfam" id="PF00535">
    <property type="entry name" value="Glycos_transf_2"/>
    <property type="match status" value="1"/>
</dbReference>
<organism evidence="2 3">
    <name type="scientific">Ochrobactrum chromiisoli</name>
    <dbReference type="NCBI Taxonomy" id="2993941"/>
    <lineage>
        <taxon>Bacteria</taxon>
        <taxon>Pseudomonadati</taxon>
        <taxon>Pseudomonadota</taxon>
        <taxon>Alphaproteobacteria</taxon>
        <taxon>Hyphomicrobiales</taxon>
        <taxon>Brucellaceae</taxon>
        <taxon>Brucella/Ochrobactrum group</taxon>
        <taxon>Ochrobactrum</taxon>
    </lineage>
</organism>
<reference evidence="2 3" key="1">
    <citation type="submission" date="2022-11" db="EMBL/GenBank/DDBJ databases">
        <title>Brucella sp. YY2X, whole genome shotgun sequencing project.</title>
        <authorList>
            <person name="Yang Y."/>
        </authorList>
    </citation>
    <scope>NUCLEOTIDE SEQUENCE [LARGE SCALE GENOMIC DNA]</scope>
    <source>
        <strain evidence="2 3">YY2X</strain>
    </source>
</reference>
<dbReference type="PANTHER" id="PTHR43685">
    <property type="entry name" value="GLYCOSYLTRANSFERASE"/>
    <property type="match status" value="1"/>
</dbReference>
<dbReference type="PANTHER" id="PTHR43685:SF11">
    <property type="entry name" value="GLYCOSYLTRANSFERASE TAGX-RELATED"/>
    <property type="match status" value="1"/>
</dbReference>
<dbReference type="InterPro" id="IPR029044">
    <property type="entry name" value="Nucleotide-diphossugar_trans"/>
</dbReference>
<proteinExistence type="predicted"/>
<dbReference type="RefSeq" id="WP_265986443.1">
    <property type="nucleotide sequence ID" value="NZ_JAPHAV010000014.1"/>
</dbReference>
<evidence type="ECO:0000313" key="3">
    <source>
        <dbReference type="Proteomes" id="UP001301216"/>
    </source>
</evidence>
<comment type="caution">
    <text evidence="2">The sequence shown here is derived from an EMBL/GenBank/DDBJ whole genome shotgun (WGS) entry which is preliminary data.</text>
</comment>
<dbReference type="InterPro" id="IPR050834">
    <property type="entry name" value="Glycosyltransf_2"/>
</dbReference>